<keyword evidence="2" id="KW-1185">Reference proteome</keyword>
<proteinExistence type="predicted"/>
<dbReference type="Proteomes" id="UP000001060">
    <property type="component" value="Chromosome"/>
</dbReference>
<reference evidence="1 2" key="1">
    <citation type="journal article" date="2010" name="PLoS Genet.">
        <title>Analysis of the Legionella longbeachae genome and transcriptome uncovers unique strategies to cause Legionnaires' disease.</title>
        <authorList>
            <person name="Cazalet C."/>
            <person name="Gomez-Valero L."/>
            <person name="Rusniok C."/>
            <person name="Lomma M."/>
            <person name="Dervins-Ravault D."/>
            <person name="Newton H."/>
            <person name="Sansom F."/>
            <person name="Jarraud S."/>
            <person name="Zidane N."/>
            <person name="Ma L."/>
            <person name="Bouchier C."/>
            <person name="Etienne J."/>
            <person name="Hartland E."/>
            <person name="Buchrieser C."/>
        </authorList>
    </citation>
    <scope>NUCLEOTIDE SEQUENCE [LARGE SCALE GENOMIC DNA]</scope>
    <source>
        <strain evidence="1 2">NSW150</strain>
    </source>
</reference>
<sequence>MISKFMKNETVDDTESVYKIGLNKKREAVISAHFMHEINHKSHFQLYSSQEFDQRAVPISEDLFFEHLLPILLQESEKFILDRVSAAQIRAKKNYKDYGLQSPNNISICEEITEVMFDRQFLKGSKANSSRIILAQKIRTLVNENKPIKMVIPALPYKSSSPLKSRGPLPDLSEINFLLGLYEIAKTIDSIYRQEVIDMNRTLSLFTIICDGRRFNHFLNEPENIIDLYQTQLRWWIKKLNIANYIEIIDYQDVILDFLPSGMQLEKATIRTHVRDFYFNLMQPLLDPYDMHHVLYKAIEADPEPELCNPEGRYIPLFKSMIYTINYATLSNYAHTHKKNYEALYVELTKHLFEPYTRLTALDFKQVETLITNPQAFEIPQEKHFEYLRQSMIQEAWNATICYLAEVRSDRDLPQEPISTCFPEHIRWTIHAKPGQLAVLTTTAFGDPVQPWHGVGVFMRTKNNKIKLYTLPVLALEGSNAIPVIMENSILRKLATEAQGNSGHEARMHTQVVNTMPTQQLSSGEGFAKQPGNGNKFINKEQPLFYVYPDITFESMDDLLEIIKQELTRKRKH</sequence>
<name>D3HLE2_LEGLN</name>
<organism evidence="1 2">
    <name type="scientific">Legionella longbeachae serogroup 1 (strain NSW150)</name>
    <dbReference type="NCBI Taxonomy" id="661367"/>
    <lineage>
        <taxon>Bacteria</taxon>
        <taxon>Pseudomonadati</taxon>
        <taxon>Pseudomonadota</taxon>
        <taxon>Gammaproteobacteria</taxon>
        <taxon>Legionellales</taxon>
        <taxon>Legionellaceae</taxon>
        <taxon>Legionella</taxon>
    </lineage>
</organism>
<dbReference type="STRING" id="661367.LLO_2826"/>
<dbReference type="eggNOG" id="COG3207">
    <property type="taxonomic scope" value="Bacteria"/>
</dbReference>
<dbReference type="PANTHER" id="PTHR37285:SF5">
    <property type="entry name" value="SPORE WALL MATURATION PROTEIN DIT1"/>
    <property type="match status" value="1"/>
</dbReference>
<protein>
    <submittedName>
        <fullName evidence="1">Putative pyoverdine biosynthesis protein PvcA</fullName>
    </submittedName>
</protein>
<dbReference type="InterPro" id="IPR007817">
    <property type="entry name" value="Isocyanide_synthase_DIT1"/>
</dbReference>
<gene>
    <name evidence="1" type="ordered locus">LLO_2826</name>
</gene>
<accession>D3HLE2</accession>
<dbReference type="AlphaFoldDB" id="D3HLE2"/>
<dbReference type="HOGENOM" id="CLU_511711_0_0_6"/>
<dbReference type="EMBL" id="FN650140">
    <property type="protein sequence ID" value="CBJ13261.1"/>
    <property type="molecule type" value="Genomic_DNA"/>
</dbReference>
<dbReference type="Pfam" id="PF05141">
    <property type="entry name" value="DIT1_PvcA"/>
    <property type="match status" value="1"/>
</dbReference>
<dbReference type="PANTHER" id="PTHR37285">
    <property type="entry name" value="SPORE WALL MATURATION PROTEIN DIT1"/>
    <property type="match status" value="1"/>
</dbReference>
<dbReference type="KEGG" id="llo:LLO_2826"/>
<evidence type="ECO:0000313" key="1">
    <source>
        <dbReference type="EMBL" id="CBJ13261.1"/>
    </source>
</evidence>
<evidence type="ECO:0000313" key="2">
    <source>
        <dbReference type="Proteomes" id="UP000001060"/>
    </source>
</evidence>